<dbReference type="InterPro" id="IPR036047">
    <property type="entry name" value="F-box-like_dom_sf"/>
</dbReference>
<feature type="domain" description="F-box" evidence="1">
    <location>
        <begin position="1"/>
        <end position="48"/>
    </location>
</feature>
<dbReference type="STRING" id="945553.A0A0D2PB91"/>
<dbReference type="PROSITE" id="PS50181">
    <property type="entry name" value="FBOX"/>
    <property type="match status" value="1"/>
</dbReference>
<dbReference type="InterPro" id="IPR001810">
    <property type="entry name" value="F-box_dom"/>
</dbReference>
<reference evidence="3" key="1">
    <citation type="submission" date="2014-04" db="EMBL/GenBank/DDBJ databases">
        <title>Evolutionary Origins and Diversification of the Mycorrhizal Mutualists.</title>
        <authorList>
            <consortium name="DOE Joint Genome Institute"/>
            <consortium name="Mycorrhizal Genomics Consortium"/>
            <person name="Kohler A."/>
            <person name="Kuo A."/>
            <person name="Nagy L.G."/>
            <person name="Floudas D."/>
            <person name="Copeland A."/>
            <person name="Barry K.W."/>
            <person name="Cichocki N."/>
            <person name="Veneault-Fourrey C."/>
            <person name="LaButti K."/>
            <person name="Lindquist E.A."/>
            <person name="Lipzen A."/>
            <person name="Lundell T."/>
            <person name="Morin E."/>
            <person name="Murat C."/>
            <person name="Riley R."/>
            <person name="Ohm R."/>
            <person name="Sun H."/>
            <person name="Tunlid A."/>
            <person name="Henrissat B."/>
            <person name="Grigoriev I.V."/>
            <person name="Hibbett D.S."/>
            <person name="Martin F."/>
        </authorList>
    </citation>
    <scope>NUCLEOTIDE SEQUENCE [LARGE SCALE GENOMIC DNA]</scope>
    <source>
        <strain evidence="3">FD-334 SS-4</strain>
    </source>
</reference>
<evidence type="ECO:0000313" key="3">
    <source>
        <dbReference type="Proteomes" id="UP000054270"/>
    </source>
</evidence>
<dbReference type="SUPFAM" id="SSF81383">
    <property type="entry name" value="F-box domain"/>
    <property type="match status" value="1"/>
</dbReference>
<evidence type="ECO:0000259" key="1">
    <source>
        <dbReference type="PROSITE" id="PS50181"/>
    </source>
</evidence>
<dbReference type="Pfam" id="PF12937">
    <property type="entry name" value="F-box-like"/>
    <property type="match status" value="1"/>
</dbReference>
<dbReference type="SMART" id="SM00256">
    <property type="entry name" value="FBOX"/>
    <property type="match status" value="1"/>
</dbReference>
<dbReference type="EMBL" id="KN817530">
    <property type="protein sequence ID" value="KJA25876.1"/>
    <property type="molecule type" value="Genomic_DNA"/>
</dbReference>
<protein>
    <recommendedName>
        <fullName evidence="1">F-box domain-containing protein</fullName>
    </recommendedName>
</protein>
<dbReference type="Gene3D" id="1.20.1280.50">
    <property type="match status" value="1"/>
</dbReference>
<evidence type="ECO:0000313" key="2">
    <source>
        <dbReference type="EMBL" id="KJA25876.1"/>
    </source>
</evidence>
<dbReference type="OrthoDB" id="3174109at2759"/>
<gene>
    <name evidence="2" type="ORF">HYPSUDRAFT_37363</name>
</gene>
<organism evidence="2 3">
    <name type="scientific">Hypholoma sublateritium (strain FD-334 SS-4)</name>
    <dbReference type="NCBI Taxonomy" id="945553"/>
    <lineage>
        <taxon>Eukaryota</taxon>
        <taxon>Fungi</taxon>
        <taxon>Dikarya</taxon>
        <taxon>Basidiomycota</taxon>
        <taxon>Agaricomycotina</taxon>
        <taxon>Agaricomycetes</taxon>
        <taxon>Agaricomycetidae</taxon>
        <taxon>Agaricales</taxon>
        <taxon>Agaricineae</taxon>
        <taxon>Strophariaceae</taxon>
        <taxon>Hypholoma</taxon>
    </lineage>
</organism>
<accession>A0A0D2PB91</accession>
<sequence>MKRILSLPTELIGYIFYYLDYRDLLSCTQVCSNFNTLIQGTSPLKYKIGLAIRGKKDGPRKTAMSSAGRLARLDKHTSAWKNLKWSREITIPMEDGTLWEIFGGVLVQSTNDNRLKFWQLPSDLRGIEEKIWTLGPDFGFTVADVAMDPLQDLLVLIDGINAATSEFCVHMRTLSAGTPHPLSQPKVLHCPYEDEFDGSYCIQIFGDLVAVLFTPISSEENLLMVWEWKTGKLLLDSVRSDLQSFSLLSNDCIIIGLVDQDILPLLVVMDLGLQVTHCLPYPPLRDHTSSLHCLQIRADPGPLGEVDNTVPFYQDNQDFIVVVTMMYTVNNTTENVIHFMSSKYLISLVKSPVDQPSGLYAWMLRHTRMYITPSSEPSYVWVCHVFGTRFVIIERAPNGNHRSAVRIYDFNQSAIRRDAQMSANSGGSGRIESTTNAIAADNPYGEDITTGLPYWTNVASLEGVLACDQDCQMMCSEDNIVIVDPELRKYTILVF</sequence>
<name>A0A0D2PB91_HYPSF</name>
<proteinExistence type="predicted"/>
<dbReference type="Proteomes" id="UP000054270">
    <property type="component" value="Unassembled WGS sequence"/>
</dbReference>
<keyword evidence="3" id="KW-1185">Reference proteome</keyword>
<dbReference type="OMA" id="WVCYVFG"/>
<dbReference type="AlphaFoldDB" id="A0A0D2PB91"/>